<dbReference type="RefSeq" id="WP_173921044.1">
    <property type="nucleotide sequence ID" value="NZ_CADCXY010000005.1"/>
</dbReference>
<reference evidence="2 3" key="1">
    <citation type="submission" date="2020-02" db="EMBL/GenBank/DDBJ databases">
        <authorList>
            <person name="Rodrigo-Torres L."/>
            <person name="Arahal R. D."/>
            <person name="Lucena T."/>
        </authorList>
    </citation>
    <scope>NUCLEOTIDE SEQUENCE [LARGE SCALE GENOMIC DNA]</scope>
    <source>
        <strain evidence="2 3">CECT 9734</strain>
    </source>
</reference>
<dbReference type="InterPro" id="IPR058248">
    <property type="entry name" value="Lxx211020-like"/>
</dbReference>
<sequence length="154" mass="16724">MKRVITALTLLPLLVSLSAPAPASAAQVEVTEAWVKPTIPGTENGAGYMTVHNTGELAVTVIGIRTDAARAAEVHRHIMTEDGMMRMTRVPKLVIAADETVTFEPGGYHVMFFGVKNPFKVGDTVDFEVLFEDADAVQVEAEVRQLVEPFNQES</sequence>
<dbReference type="InterPro" id="IPR036182">
    <property type="entry name" value="PCuAC_sf"/>
</dbReference>
<evidence type="ECO:0000313" key="2">
    <source>
        <dbReference type="EMBL" id="CAB0151680.1"/>
    </source>
</evidence>
<dbReference type="Gene3D" id="2.60.40.1890">
    <property type="entry name" value="PCu(A)C copper chaperone"/>
    <property type="match status" value="1"/>
</dbReference>
<name>A0A6S6WLL5_9GAMM</name>
<gene>
    <name evidence="2" type="ORF">PSI9734_02055</name>
</gene>
<dbReference type="SUPFAM" id="SSF110087">
    <property type="entry name" value="DR1885-like metal-binding protein"/>
    <property type="match status" value="1"/>
</dbReference>
<dbReference type="EMBL" id="CADCXY010000005">
    <property type="protein sequence ID" value="CAB0151680.1"/>
    <property type="molecule type" value="Genomic_DNA"/>
</dbReference>
<dbReference type="PANTHER" id="PTHR36302:SF1">
    <property type="entry name" value="COPPER CHAPERONE PCU(A)C"/>
    <property type="match status" value="1"/>
</dbReference>
<organism evidence="2 3">
    <name type="scientific">Pseudidiomarina piscicola</name>
    <dbReference type="NCBI Taxonomy" id="2614830"/>
    <lineage>
        <taxon>Bacteria</taxon>
        <taxon>Pseudomonadati</taxon>
        <taxon>Pseudomonadota</taxon>
        <taxon>Gammaproteobacteria</taxon>
        <taxon>Alteromonadales</taxon>
        <taxon>Idiomarinaceae</taxon>
        <taxon>Pseudidiomarina</taxon>
    </lineage>
</organism>
<evidence type="ECO:0000256" key="1">
    <source>
        <dbReference type="SAM" id="SignalP"/>
    </source>
</evidence>
<evidence type="ECO:0000313" key="3">
    <source>
        <dbReference type="Proteomes" id="UP000481517"/>
    </source>
</evidence>
<dbReference type="AlphaFoldDB" id="A0A6S6WLL5"/>
<keyword evidence="3" id="KW-1185">Reference proteome</keyword>
<proteinExistence type="predicted"/>
<dbReference type="Proteomes" id="UP000481517">
    <property type="component" value="Unassembled WGS sequence"/>
</dbReference>
<keyword evidence="1" id="KW-0732">Signal</keyword>
<accession>A0A6S6WLL5</accession>
<protein>
    <recommendedName>
        <fullName evidence="4">Copper chaperone PCu(A)C</fullName>
    </recommendedName>
</protein>
<dbReference type="PANTHER" id="PTHR36302">
    <property type="entry name" value="BLR7088 PROTEIN"/>
    <property type="match status" value="1"/>
</dbReference>
<dbReference type="Pfam" id="PF04314">
    <property type="entry name" value="PCuAC"/>
    <property type="match status" value="1"/>
</dbReference>
<evidence type="ECO:0008006" key="4">
    <source>
        <dbReference type="Google" id="ProtNLM"/>
    </source>
</evidence>
<feature type="signal peptide" evidence="1">
    <location>
        <begin position="1"/>
        <end position="25"/>
    </location>
</feature>
<feature type="chain" id="PRO_5028810322" description="Copper chaperone PCu(A)C" evidence="1">
    <location>
        <begin position="26"/>
        <end position="154"/>
    </location>
</feature>
<dbReference type="InterPro" id="IPR007410">
    <property type="entry name" value="LpqE-like"/>
</dbReference>